<gene>
    <name evidence="11" type="ORF">FHX44_111734</name>
</gene>
<evidence type="ECO:0000256" key="5">
    <source>
        <dbReference type="ARBA" id="ARBA00022597"/>
    </source>
</evidence>
<reference evidence="11 12" key="1">
    <citation type="submission" date="2019-06" db="EMBL/GenBank/DDBJ databases">
        <title>Sequencing the genomes of 1000 actinobacteria strains.</title>
        <authorList>
            <person name="Klenk H.-P."/>
        </authorList>
    </citation>
    <scope>NUCLEOTIDE SEQUENCE [LARGE SCALE GENOMIC DNA]</scope>
    <source>
        <strain evidence="11 12">DSM 45671</strain>
    </source>
</reference>
<keyword evidence="8 9" id="KW-0472">Membrane</keyword>
<evidence type="ECO:0000256" key="4">
    <source>
        <dbReference type="ARBA" id="ARBA00022475"/>
    </source>
</evidence>
<feature type="transmembrane region" description="Helical" evidence="9">
    <location>
        <begin position="334"/>
        <end position="358"/>
    </location>
</feature>
<keyword evidence="5" id="KW-0762">Sugar transport</keyword>
<feature type="transmembrane region" description="Helical" evidence="9">
    <location>
        <begin position="364"/>
        <end position="382"/>
    </location>
</feature>
<protein>
    <submittedName>
        <fullName evidence="11">SET family sugar efflux transporter-like MFS transporter</fullName>
    </submittedName>
</protein>
<evidence type="ECO:0000256" key="1">
    <source>
        <dbReference type="ARBA" id="ARBA00004651"/>
    </source>
</evidence>
<accession>A0A561SLV6</accession>
<evidence type="ECO:0000313" key="11">
    <source>
        <dbReference type="EMBL" id="TWF75849.1"/>
    </source>
</evidence>
<organism evidence="11 12">
    <name type="scientific">Pseudonocardia hierapolitana</name>
    <dbReference type="NCBI Taxonomy" id="1128676"/>
    <lineage>
        <taxon>Bacteria</taxon>
        <taxon>Bacillati</taxon>
        <taxon>Actinomycetota</taxon>
        <taxon>Actinomycetes</taxon>
        <taxon>Pseudonocardiales</taxon>
        <taxon>Pseudonocardiaceae</taxon>
        <taxon>Pseudonocardia</taxon>
    </lineage>
</organism>
<comment type="subcellular location">
    <subcellularLocation>
        <location evidence="1">Cell membrane</location>
        <topology evidence="1">Multi-pass membrane protein</topology>
    </subcellularLocation>
</comment>
<evidence type="ECO:0000313" key="12">
    <source>
        <dbReference type="Proteomes" id="UP000321261"/>
    </source>
</evidence>
<evidence type="ECO:0000256" key="9">
    <source>
        <dbReference type="SAM" id="Phobius"/>
    </source>
</evidence>
<feature type="transmembrane region" description="Helical" evidence="9">
    <location>
        <begin position="276"/>
        <end position="294"/>
    </location>
</feature>
<comment type="similarity">
    <text evidence="2">Belongs to the major facilitator superfamily. Set transporter family.</text>
</comment>
<dbReference type="SUPFAM" id="SSF103473">
    <property type="entry name" value="MFS general substrate transporter"/>
    <property type="match status" value="1"/>
</dbReference>
<dbReference type="PANTHER" id="PTHR23535:SF2">
    <property type="entry name" value="SUGAR EFFLUX TRANSPORTER A-RELATED"/>
    <property type="match status" value="1"/>
</dbReference>
<dbReference type="Pfam" id="PF07690">
    <property type="entry name" value="MFS_1"/>
    <property type="match status" value="1"/>
</dbReference>
<dbReference type="InterPro" id="IPR011701">
    <property type="entry name" value="MFS"/>
</dbReference>
<feature type="transmembrane region" description="Helical" evidence="9">
    <location>
        <begin position="205"/>
        <end position="231"/>
    </location>
</feature>
<evidence type="ECO:0000256" key="8">
    <source>
        <dbReference type="ARBA" id="ARBA00023136"/>
    </source>
</evidence>
<sequence>MQLIAGNRAFPALATAVLLLGTADSMVGAYLVLFAADGARLTPVQVGLLTSATAAGGMVVNLLAARRFDRAPTRAYAAGAAALGALGYFLLPRTSTFPLLLLIAGTLLAAVAAAFPQLFALARVVLGAGSAGRRAAPLLRSGWSLAWAIGPLAGAAVLAVAGFAGTFCVAAAVLALTALVVLTVPAPGSPVPETTPEHRPAGSSAAPVAVGPLVTAVALFYLAVFAGSVALPLHVTRGLHLPASAVGLLYSVCAAVEVVAALVLARLPARIRDRGLIVAAMGSFAAFCVLAVLADGMVLLLASQVARGVAIAGVGASGIRFFQDVLAPAAGRAMALYSNANAAGALLAGVLAGMAVQYWGSPGTLLACGGAAVAGAVTFVLGTSPGRPGVRR</sequence>
<dbReference type="GO" id="GO:0005886">
    <property type="term" value="C:plasma membrane"/>
    <property type="evidence" value="ECO:0007669"/>
    <property type="project" value="UniProtKB-SubCell"/>
</dbReference>
<dbReference type="EMBL" id="VIWU01000001">
    <property type="protein sequence ID" value="TWF75849.1"/>
    <property type="molecule type" value="Genomic_DNA"/>
</dbReference>
<feature type="transmembrane region" description="Helical" evidence="9">
    <location>
        <begin position="300"/>
        <end position="322"/>
    </location>
</feature>
<dbReference type="InterPro" id="IPR036259">
    <property type="entry name" value="MFS_trans_sf"/>
</dbReference>
<keyword evidence="7 9" id="KW-1133">Transmembrane helix</keyword>
<keyword evidence="12" id="KW-1185">Reference proteome</keyword>
<feature type="transmembrane region" description="Helical" evidence="9">
    <location>
        <begin position="97"/>
        <end position="126"/>
    </location>
</feature>
<dbReference type="PROSITE" id="PS50850">
    <property type="entry name" value="MFS"/>
    <property type="match status" value="1"/>
</dbReference>
<comment type="caution">
    <text evidence="11">The sequence shown here is derived from an EMBL/GenBank/DDBJ whole genome shotgun (WGS) entry which is preliminary data.</text>
</comment>
<evidence type="ECO:0000256" key="3">
    <source>
        <dbReference type="ARBA" id="ARBA00022448"/>
    </source>
</evidence>
<evidence type="ECO:0000256" key="2">
    <source>
        <dbReference type="ARBA" id="ARBA00006523"/>
    </source>
</evidence>
<dbReference type="PANTHER" id="PTHR23535">
    <property type="entry name" value="SUGAR EFFLUX TRANSPORTER A-RELATED"/>
    <property type="match status" value="1"/>
</dbReference>
<dbReference type="GO" id="GO:0022857">
    <property type="term" value="F:transmembrane transporter activity"/>
    <property type="evidence" value="ECO:0007669"/>
    <property type="project" value="InterPro"/>
</dbReference>
<evidence type="ECO:0000256" key="7">
    <source>
        <dbReference type="ARBA" id="ARBA00022989"/>
    </source>
</evidence>
<name>A0A561SLV6_9PSEU</name>
<dbReference type="RefSeq" id="WP_170308835.1">
    <property type="nucleotide sequence ID" value="NZ_VIWU01000001.1"/>
</dbReference>
<dbReference type="AlphaFoldDB" id="A0A561SLV6"/>
<dbReference type="Gene3D" id="1.20.1250.20">
    <property type="entry name" value="MFS general substrate transporter like domains"/>
    <property type="match status" value="1"/>
</dbReference>
<feature type="transmembrane region" description="Helical" evidence="9">
    <location>
        <begin position="164"/>
        <end position="184"/>
    </location>
</feature>
<keyword evidence="3" id="KW-0813">Transport</keyword>
<feature type="transmembrane region" description="Helical" evidence="9">
    <location>
        <begin position="138"/>
        <end position="158"/>
    </location>
</feature>
<keyword evidence="6 9" id="KW-0812">Transmembrane</keyword>
<feature type="transmembrane region" description="Helical" evidence="9">
    <location>
        <begin position="41"/>
        <end position="63"/>
    </location>
</feature>
<evidence type="ECO:0000259" key="10">
    <source>
        <dbReference type="PROSITE" id="PS50850"/>
    </source>
</evidence>
<keyword evidence="4" id="KW-1003">Cell membrane</keyword>
<dbReference type="InterPro" id="IPR020846">
    <property type="entry name" value="MFS_dom"/>
</dbReference>
<feature type="domain" description="Major facilitator superfamily (MFS) profile" evidence="10">
    <location>
        <begin position="204"/>
        <end position="392"/>
    </location>
</feature>
<proteinExistence type="inferred from homology"/>
<feature type="transmembrane region" description="Helical" evidence="9">
    <location>
        <begin position="243"/>
        <end position="264"/>
    </location>
</feature>
<evidence type="ECO:0000256" key="6">
    <source>
        <dbReference type="ARBA" id="ARBA00022692"/>
    </source>
</evidence>
<feature type="transmembrane region" description="Helical" evidence="9">
    <location>
        <begin position="75"/>
        <end position="91"/>
    </location>
</feature>
<dbReference type="Proteomes" id="UP000321261">
    <property type="component" value="Unassembled WGS sequence"/>
</dbReference>